<evidence type="ECO:0008006" key="3">
    <source>
        <dbReference type="Google" id="ProtNLM"/>
    </source>
</evidence>
<dbReference type="EMBL" id="JAAHCF010001533">
    <property type="protein sequence ID" value="KAK8140819.1"/>
    <property type="molecule type" value="Genomic_DNA"/>
</dbReference>
<sequence>RDDINGDGKADYVWTRPLDGQVQVWLNTYPQQPAWRHIGIVKDGVRGHSGRRQHTLREVHGDAAAAYG</sequence>
<evidence type="ECO:0000313" key="2">
    <source>
        <dbReference type="Proteomes" id="UP001397290"/>
    </source>
</evidence>
<gene>
    <name evidence="1" type="ORF">G3M48_001779</name>
</gene>
<protein>
    <recommendedName>
        <fullName evidence="3">VCBS repeat-containing protein</fullName>
    </recommendedName>
</protein>
<name>A0AAW0RF75_9HYPO</name>
<feature type="non-terminal residue" evidence="1">
    <location>
        <position position="1"/>
    </location>
</feature>
<dbReference type="AlphaFoldDB" id="A0AAW0RF75"/>
<dbReference type="SUPFAM" id="SSF69318">
    <property type="entry name" value="Integrin alpha N-terminal domain"/>
    <property type="match status" value="1"/>
</dbReference>
<keyword evidence="2" id="KW-1185">Reference proteome</keyword>
<comment type="caution">
    <text evidence="1">The sequence shown here is derived from an EMBL/GenBank/DDBJ whole genome shotgun (WGS) entry which is preliminary data.</text>
</comment>
<accession>A0AAW0RF75</accession>
<evidence type="ECO:0000313" key="1">
    <source>
        <dbReference type="EMBL" id="KAK8140819.1"/>
    </source>
</evidence>
<dbReference type="InterPro" id="IPR028994">
    <property type="entry name" value="Integrin_alpha_N"/>
</dbReference>
<proteinExistence type="predicted"/>
<organism evidence="1 2">
    <name type="scientific">Beauveria asiatica</name>
    <dbReference type="NCBI Taxonomy" id="1069075"/>
    <lineage>
        <taxon>Eukaryota</taxon>
        <taxon>Fungi</taxon>
        <taxon>Dikarya</taxon>
        <taxon>Ascomycota</taxon>
        <taxon>Pezizomycotina</taxon>
        <taxon>Sordariomycetes</taxon>
        <taxon>Hypocreomycetidae</taxon>
        <taxon>Hypocreales</taxon>
        <taxon>Cordycipitaceae</taxon>
        <taxon>Beauveria</taxon>
    </lineage>
</organism>
<dbReference type="Proteomes" id="UP001397290">
    <property type="component" value="Unassembled WGS sequence"/>
</dbReference>
<reference evidence="1 2" key="1">
    <citation type="submission" date="2020-02" db="EMBL/GenBank/DDBJ databases">
        <title>Comparative genomics of the hypocrealean fungal genus Beauvera.</title>
        <authorList>
            <person name="Showalter D.N."/>
            <person name="Bushley K.E."/>
            <person name="Rehner S.A."/>
        </authorList>
    </citation>
    <scope>NUCLEOTIDE SEQUENCE [LARGE SCALE GENOMIC DNA]</scope>
    <source>
        <strain evidence="1 2">ARSEF4384</strain>
    </source>
</reference>